<keyword evidence="1" id="KW-1133">Transmembrane helix</keyword>
<reference evidence="2 3" key="1">
    <citation type="submission" date="2019-03" db="EMBL/GenBank/DDBJ databases">
        <title>Genomic Encyclopedia of Type Strains, Phase IV (KMG-IV): sequencing the most valuable type-strain genomes for metagenomic binning, comparative biology and taxonomic classification.</title>
        <authorList>
            <person name="Goeker M."/>
        </authorList>
    </citation>
    <scope>NUCLEOTIDE SEQUENCE [LARGE SCALE GENOMIC DNA]</scope>
    <source>
        <strain evidence="2 3">DSM 100055</strain>
    </source>
</reference>
<dbReference type="EMBL" id="SOBG01000010">
    <property type="protein sequence ID" value="TDT67408.1"/>
    <property type="molecule type" value="Genomic_DNA"/>
</dbReference>
<keyword evidence="3" id="KW-1185">Reference proteome</keyword>
<sequence length="70" mass="8552">MKKFIKFKNKINILPLKIKKSFFKKKFMKYKVFKKFNFLKQYIFDINILFLIKFLLLNNLNINIGVVSTN</sequence>
<name>A0AA46DX30_9FUSO</name>
<proteinExistence type="predicted"/>
<protein>
    <submittedName>
        <fullName evidence="2">Uncharacterized protein</fullName>
    </submittedName>
</protein>
<evidence type="ECO:0000313" key="2">
    <source>
        <dbReference type="EMBL" id="TDT67408.1"/>
    </source>
</evidence>
<keyword evidence="1" id="KW-0812">Transmembrane</keyword>
<accession>A0AA46DX30</accession>
<evidence type="ECO:0000313" key="3">
    <source>
        <dbReference type="Proteomes" id="UP000294678"/>
    </source>
</evidence>
<gene>
    <name evidence="2" type="ORF">EV215_1962</name>
</gene>
<organism evidence="2 3">
    <name type="scientific">Hypnocyclicus thermotrophus</name>
    <dbReference type="NCBI Taxonomy" id="1627895"/>
    <lineage>
        <taxon>Bacteria</taxon>
        <taxon>Fusobacteriati</taxon>
        <taxon>Fusobacteriota</taxon>
        <taxon>Fusobacteriia</taxon>
        <taxon>Fusobacteriales</taxon>
        <taxon>Fusobacteriaceae</taxon>
        <taxon>Hypnocyclicus</taxon>
    </lineage>
</organism>
<dbReference type="Proteomes" id="UP000294678">
    <property type="component" value="Unassembled WGS sequence"/>
</dbReference>
<keyword evidence="1" id="KW-0472">Membrane</keyword>
<feature type="transmembrane region" description="Helical" evidence="1">
    <location>
        <begin position="38"/>
        <end position="56"/>
    </location>
</feature>
<dbReference type="RefSeq" id="WP_134113821.1">
    <property type="nucleotide sequence ID" value="NZ_SOBG01000010.1"/>
</dbReference>
<evidence type="ECO:0000256" key="1">
    <source>
        <dbReference type="SAM" id="Phobius"/>
    </source>
</evidence>
<dbReference type="AlphaFoldDB" id="A0AA46DX30"/>
<comment type="caution">
    <text evidence="2">The sequence shown here is derived from an EMBL/GenBank/DDBJ whole genome shotgun (WGS) entry which is preliminary data.</text>
</comment>